<evidence type="ECO:0000313" key="2">
    <source>
        <dbReference type="EMBL" id="CAD1481203.1"/>
    </source>
</evidence>
<proteinExistence type="predicted"/>
<evidence type="ECO:0000256" key="1">
    <source>
        <dbReference type="SAM" id="MobiDB-lite"/>
    </source>
</evidence>
<dbReference type="AlphaFoldDB" id="A0A6V7HKR0"/>
<evidence type="ECO:0000313" key="3">
    <source>
        <dbReference type="Proteomes" id="UP000752696"/>
    </source>
</evidence>
<reference evidence="2" key="1">
    <citation type="submission" date="2020-07" db="EMBL/GenBank/DDBJ databases">
        <authorList>
            <person name="Nazaruddin N."/>
        </authorList>
    </citation>
    <scope>NUCLEOTIDE SEQUENCE</scope>
</reference>
<organism evidence="2 3">
    <name type="scientific">Heterotrigona itama</name>
    <dbReference type="NCBI Taxonomy" id="395501"/>
    <lineage>
        <taxon>Eukaryota</taxon>
        <taxon>Metazoa</taxon>
        <taxon>Ecdysozoa</taxon>
        <taxon>Arthropoda</taxon>
        <taxon>Hexapoda</taxon>
        <taxon>Insecta</taxon>
        <taxon>Pterygota</taxon>
        <taxon>Neoptera</taxon>
        <taxon>Endopterygota</taxon>
        <taxon>Hymenoptera</taxon>
        <taxon>Apocrita</taxon>
        <taxon>Aculeata</taxon>
        <taxon>Apoidea</taxon>
        <taxon>Anthophila</taxon>
        <taxon>Apidae</taxon>
        <taxon>Heterotrigona</taxon>
    </lineage>
</organism>
<dbReference type="EMBL" id="CAJDYZ010013603">
    <property type="protein sequence ID" value="CAD1481203.1"/>
    <property type="molecule type" value="Genomic_DNA"/>
</dbReference>
<name>A0A6V7HKR0_9HYME</name>
<accession>A0A6V7HKR0</accession>
<keyword evidence="3" id="KW-1185">Reference proteome</keyword>
<protein>
    <submittedName>
        <fullName evidence="2">Uncharacterized protein</fullName>
    </submittedName>
</protein>
<gene>
    <name evidence="2" type="ORF">MHI_LOCUS996606</name>
</gene>
<sequence>MLSSLTSSHINKSQTIQSRNSNNLPPIVFRNFLSESIIHVSTTDDKRIRTEIDSVDETVSFYCFDKLYLSLSV</sequence>
<comment type="caution">
    <text evidence="2">The sequence shown here is derived from an EMBL/GenBank/DDBJ whole genome shotgun (WGS) entry which is preliminary data.</text>
</comment>
<dbReference type="Proteomes" id="UP000752696">
    <property type="component" value="Unassembled WGS sequence"/>
</dbReference>
<feature type="region of interest" description="Disordered" evidence="1">
    <location>
        <begin position="1"/>
        <end position="23"/>
    </location>
</feature>